<evidence type="ECO:0000259" key="2">
    <source>
        <dbReference type="Pfam" id="PF06439"/>
    </source>
</evidence>
<keyword evidence="4" id="KW-1185">Reference proteome</keyword>
<dbReference type="RefSeq" id="WP_073137212.1">
    <property type="nucleotide sequence ID" value="NZ_FQWQ01000002.1"/>
</dbReference>
<evidence type="ECO:0000256" key="1">
    <source>
        <dbReference type="SAM" id="SignalP"/>
    </source>
</evidence>
<dbReference type="Gene3D" id="2.60.120.560">
    <property type="entry name" value="Exo-inulinase, domain 1"/>
    <property type="match status" value="1"/>
</dbReference>
<dbReference type="EMBL" id="FQWQ01000002">
    <property type="protein sequence ID" value="SHH38359.1"/>
    <property type="molecule type" value="Genomic_DNA"/>
</dbReference>
<dbReference type="Proteomes" id="UP000184212">
    <property type="component" value="Unassembled WGS sequence"/>
</dbReference>
<dbReference type="InterPro" id="IPR010496">
    <property type="entry name" value="AL/BT2_dom"/>
</dbReference>
<accession>A0A1M5SIN9</accession>
<feature type="domain" description="3-keto-alpha-glucoside-1,2-lyase/3-keto-2-hydroxy-glucal hydratase" evidence="2">
    <location>
        <begin position="31"/>
        <end position="258"/>
    </location>
</feature>
<dbReference type="Pfam" id="PF06439">
    <property type="entry name" value="3keto-disac_hyd"/>
    <property type="match status" value="1"/>
</dbReference>
<proteinExistence type="predicted"/>
<evidence type="ECO:0000313" key="4">
    <source>
        <dbReference type="Proteomes" id="UP000184212"/>
    </source>
</evidence>
<feature type="signal peptide" evidence="1">
    <location>
        <begin position="1"/>
        <end position="22"/>
    </location>
</feature>
<dbReference type="GO" id="GO:0016787">
    <property type="term" value="F:hydrolase activity"/>
    <property type="evidence" value="ECO:0007669"/>
    <property type="project" value="InterPro"/>
</dbReference>
<protein>
    <recommendedName>
        <fullName evidence="2">3-keto-alpha-glucoside-1,2-lyase/3-keto-2-hydroxy-glucal hydratase domain-containing protein</fullName>
    </recommendedName>
</protein>
<gene>
    <name evidence="3" type="ORF">SAMN04488109_3954</name>
</gene>
<feature type="chain" id="PRO_5013087447" description="3-keto-alpha-glucoside-1,2-lyase/3-keto-2-hydroxy-glucal hydratase domain-containing protein" evidence="1">
    <location>
        <begin position="23"/>
        <end position="261"/>
    </location>
</feature>
<reference evidence="3 4" key="1">
    <citation type="submission" date="2016-11" db="EMBL/GenBank/DDBJ databases">
        <authorList>
            <person name="Jaros S."/>
            <person name="Januszkiewicz K."/>
            <person name="Wedrychowicz H."/>
        </authorList>
    </citation>
    <scope>NUCLEOTIDE SEQUENCE [LARGE SCALE GENOMIC DNA]</scope>
    <source>
        <strain evidence="3 4">DSM 24574</strain>
    </source>
</reference>
<evidence type="ECO:0000313" key="3">
    <source>
        <dbReference type="EMBL" id="SHH38359.1"/>
    </source>
</evidence>
<keyword evidence="1" id="KW-0732">Signal</keyword>
<dbReference type="OrthoDB" id="9787527at2"/>
<sequence>MSKKKLLLLVVPFLLFAFRPDADRPARKEGKWVSLFNGKNLDGWKMKIVGHPLGENFGNTFRVENGILSIRYDQYKSFDNTFGALYYNKKLTNYRLKVEYRFVGETAPGAPSWGFRDSGVQYHCQAPATLGLTQPFPICLEYNLHGGNGKDERPTGELCANGTYVEIDGKRNASFCTEPIVKRTFHGDVWVTLEIDIRDGKIKHFVNGEEILQFANPRYDPTNEIAKTLIQGTDDKVKDGYISLQSNSHPIDFRKIELMEY</sequence>
<name>A0A1M5SIN9_9BACT</name>
<dbReference type="AlphaFoldDB" id="A0A1M5SIN9"/>
<dbReference type="STRING" id="947013.SAMN04488109_3954"/>
<organism evidence="3 4">
    <name type="scientific">Chryseolinea serpens</name>
    <dbReference type="NCBI Taxonomy" id="947013"/>
    <lineage>
        <taxon>Bacteria</taxon>
        <taxon>Pseudomonadati</taxon>
        <taxon>Bacteroidota</taxon>
        <taxon>Cytophagia</taxon>
        <taxon>Cytophagales</taxon>
        <taxon>Fulvivirgaceae</taxon>
        <taxon>Chryseolinea</taxon>
    </lineage>
</organism>